<keyword evidence="3 4" id="KW-0808">Transferase</keyword>
<gene>
    <name evidence="7" type="ORF">Slati_1290700</name>
</gene>
<dbReference type="InterPro" id="IPR035595">
    <property type="entry name" value="UDP_glycos_trans_CS"/>
</dbReference>
<protein>
    <recommendedName>
        <fullName evidence="5">Glycosyltransferase</fullName>
        <ecNumber evidence="5">2.4.1.-</ecNumber>
    </recommendedName>
</protein>
<sequence>MHVTEKTTESSDNFIIGVYNSGTLRNGTINPLRTFLTKQTCPINMANNHAAQQNGRKKTQSSDVAVVMVPLPAQGHLNQLLHLSRLIAARNIPVYYVGAATHIRQARLRVQGWNPSGIANIQFHEFPLTPFENPLPDPKAPTKFPGQILPSLRASTLSRGPVYGFVEEISRAFRRVVVIYDSLMSYVVQDIDSVQNADCYSFRSISAFAVSSWEALDSPDNLPIEAEILKDIPSLDGYYPPEFAEFLNLQRGTRKIFSAEIYNSCREIEGLYLDLLEKRKRNGAEKLWAIGPFNPVSVPEERDFRNRHKSLQWLDRQGLNSVIFVSFGTTSSLSDEQIKEISFGLERSGQKFIWVLRDADKGDIFSGDVTKYELPDGFEKRVEERGVVVRDWAPQLEILGHPSTGGFMSHCGWNSCLESISMGVPMATWPMHSDQPSNAVLITKVLKIGVQVKCWSRQDELVSSLTVETAVRKLMVSEEGDWGKETGCRIRGCCQEIGGGRRCPQGDRFLHCSHYCINIIQSRGINDNIYNYYFTSITTLS</sequence>
<dbReference type="GO" id="GO:0050404">
    <property type="term" value="F:zeatin O-beta-D-xylosyltransferase activity"/>
    <property type="evidence" value="ECO:0007669"/>
    <property type="project" value="UniProtKB-ARBA"/>
</dbReference>
<dbReference type="GO" id="GO:0016138">
    <property type="term" value="P:glycoside biosynthetic process"/>
    <property type="evidence" value="ECO:0007669"/>
    <property type="project" value="UniProtKB-ARBA"/>
</dbReference>
<dbReference type="PROSITE" id="PS00375">
    <property type="entry name" value="UDPGT"/>
    <property type="match status" value="1"/>
</dbReference>
<comment type="caution">
    <text evidence="7">The sequence shown here is derived from an EMBL/GenBank/DDBJ whole genome shotgun (WGS) entry which is preliminary data.</text>
</comment>
<dbReference type="Gene3D" id="3.40.50.2000">
    <property type="entry name" value="Glycogen Phosphorylase B"/>
    <property type="match status" value="2"/>
</dbReference>
<dbReference type="SUPFAM" id="SSF53756">
    <property type="entry name" value="UDP-Glycosyltransferase/glycogen phosphorylase"/>
    <property type="match status" value="1"/>
</dbReference>
<comment type="similarity">
    <text evidence="1 4">Belongs to the UDP-glycosyltransferase family.</text>
</comment>
<accession>A0AAW2XH94</accession>
<dbReference type="GO" id="GO:0009690">
    <property type="term" value="P:cytokinin metabolic process"/>
    <property type="evidence" value="ECO:0007669"/>
    <property type="project" value="UniProtKB-ARBA"/>
</dbReference>
<dbReference type="Pfam" id="PF00201">
    <property type="entry name" value="UDPGT"/>
    <property type="match status" value="1"/>
</dbReference>
<dbReference type="AlphaFoldDB" id="A0AAW2XH94"/>
<dbReference type="PANTHER" id="PTHR48044">
    <property type="entry name" value="GLYCOSYLTRANSFERASE"/>
    <property type="match status" value="1"/>
</dbReference>
<name>A0AAW2XH94_9LAMI</name>
<dbReference type="Pfam" id="PF26168">
    <property type="entry name" value="Glyco_transf_N"/>
    <property type="match status" value="1"/>
</dbReference>
<dbReference type="PANTHER" id="PTHR48044:SF22">
    <property type="entry name" value="GLYCOSYLTRANSFERASE"/>
    <property type="match status" value="1"/>
</dbReference>
<dbReference type="FunFam" id="3.40.50.2000:FF:000060">
    <property type="entry name" value="Glycosyltransferase"/>
    <property type="match status" value="1"/>
</dbReference>
<dbReference type="EC" id="2.4.1.-" evidence="5"/>
<dbReference type="CDD" id="cd03784">
    <property type="entry name" value="GT1_Gtf-like"/>
    <property type="match status" value="1"/>
</dbReference>
<reference evidence="7" key="2">
    <citation type="journal article" date="2024" name="Plant">
        <title>Genomic evolution and insights into agronomic trait innovations of Sesamum species.</title>
        <authorList>
            <person name="Miao H."/>
            <person name="Wang L."/>
            <person name="Qu L."/>
            <person name="Liu H."/>
            <person name="Sun Y."/>
            <person name="Le M."/>
            <person name="Wang Q."/>
            <person name="Wei S."/>
            <person name="Zheng Y."/>
            <person name="Lin W."/>
            <person name="Duan Y."/>
            <person name="Cao H."/>
            <person name="Xiong S."/>
            <person name="Wang X."/>
            <person name="Wei L."/>
            <person name="Li C."/>
            <person name="Ma Q."/>
            <person name="Ju M."/>
            <person name="Zhao R."/>
            <person name="Li G."/>
            <person name="Mu C."/>
            <person name="Tian Q."/>
            <person name="Mei H."/>
            <person name="Zhang T."/>
            <person name="Gao T."/>
            <person name="Zhang H."/>
        </authorList>
    </citation>
    <scope>NUCLEOTIDE SEQUENCE</scope>
    <source>
        <strain evidence="7">KEN1</strain>
    </source>
</reference>
<evidence type="ECO:0000256" key="1">
    <source>
        <dbReference type="ARBA" id="ARBA00009995"/>
    </source>
</evidence>
<dbReference type="EMBL" id="JACGWN010000004">
    <property type="protein sequence ID" value="KAL0453126.1"/>
    <property type="molecule type" value="Genomic_DNA"/>
</dbReference>
<evidence type="ECO:0000256" key="3">
    <source>
        <dbReference type="ARBA" id="ARBA00022679"/>
    </source>
</evidence>
<evidence type="ECO:0000256" key="5">
    <source>
        <dbReference type="RuleBase" id="RU362057"/>
    </source>
</evidence>
<organism evidence="7">
    <name type="scientific">Sesamum latifolium</name>
    <dbReference type="NCBI Taxonomy" id="2727402"/>
    <lineage>
        <taxon>Eukaryota</taxon>
        <taxon>Viridiplantae</taxon>
        <taxon>Streptophyta</taxon>
        <taxon>Embryophyta</taxon>
        <taxon>Tracheophyta</taxon>
        <taxon>Spermatophyta</taxon>
        <taxon>Magnoliopsida</taxon>
        <taxon>eudicotyledons</taxon>
        <taxon>Gunneridae</taxon>
        <taxon>Pentapetalae</taxon>
        <taxon>asterids</taxon>
        <taxon>lamiids</taxon>
        <taxon>Lamiales</taxon>
        <taxon>Pedaliaceae</taxon>
        <taxon>Sesamum</taxon>
    </lineage>
</organism>
<reference evidence="7" key="1">
    <citation type="submission" date="2020-06" db="EMBL/GenBank/DDBJ databases">
        <authorList>
            <person name="Li T."/>
            <person name="Hu X."/>
            <person name="Zhang T."/>
            <person name="Song X."/>
            <person name="Zhang H."/>
            <person name="Dai N."/>
            <person name="Sheng W."/>
            <person name="Hou X."/>
            <person name="Wei L."/>
        </authorList>
    </citation>
    <scope>NUCLEOTIDE SEQUENCE</scope>
    <source>
        <strain evidence="7">KEN1</strain>
        <tissue evidence="7">Leaf</tissue>
    </source>
</reference>
<evidence type="ECO:0000313" key="7">
    <source>
        <dbReference type="EMBL" id="KAL0453126.1"/>
    </source>
</evidence>
<feature type="domain" description="Glycosyltransferase N-terminal" evidence="6">
    <location>
        <begin position="63"/>
        <end position="295"/>
    </location>
</feature>
<keyword evidence="2 4" id="KW-0328">Glycosyltransferase</keyword>
<evidence type="ECO:0000256" key="2">
    <source>
        <dbReference type="ARBA" id="ARBA00022676"/>
    </source>
</evidence>
<dbReference type="InterPro" id="IPR002213">
    <property type="entry name" value="UDP_glucos_trans"/>
</dbReference>
<dbReference type="FunFam" id="3.40.50.2000:FF:000238">
    <property type="entry name" value="Glycosyltransferase"/>
    <property type="match status" value="1"/>
</dbReference>
<dbReference type="InterPro" id="IPR058980">
    <property type="entry name" value="Glyco_transf_N"/>
</dbReference>
<evidence type="ECO:0000256" key="4">
    <source>
        <dbReference type="RuleBase" id="RU003718"/>
    </source>
</evidence>
<evidence type="ECO:0000259" key="6">
    <source>
        <dbReference type="Pfam" id="PF26168"/>
    </source>
</evidence>
<proteinExistence type="inferred from homology"/>